<evidence type="ECO:0000313" key="2">
    <source>
        <dbReference type="EMBL" id="CAB9499012.1"/>
    </source>
</evidence>
<feature type="compositionally biased region" description="Low complexity" evidence="1">
    <location>
        <begin position="418"/>
        <end position="432"/>
    </location>
</feature>
<feature type="region of interest" description="Disordered" evidence="1">
    <location>
        <begin position="273"/>
        <end position="649"/>
    </location>
</feature>
<protein>
    <submittedName>
        <fullName evidence="2">Uncharacterized protein</fullName>
    </submittedName>
</protein>
<feature type="compositionally biased region" description="Basic and acidic residues" evidence="1">
    <location>
        <begin position="140"/>
        <end position="152"/>
    </location>
</feature>
<feature type="region of interest" description="Disordered" evidence="1">
    <location>
        <begin position="135"/>
        <end position="163"/>
    </location>
</feature>
<feature type="compositionally biased region" description="Polar residues" evidence="1">
    <location>
        <begin position="834"/>
        <end position="847"/>
    </location>
</feature>
<feature type="compositionally biased region" description="Polar residues" evidence="1">
    <location>
        <begin position="946"/>
        <end position="957"/>
    </location>
</feature>
<feature type="compositionally biased region" description="Basic and acidic residues" evidence="1">
    <location>
        <begin position="56"/>
        <end position="68"/>
    </location>
</feature>
<feature type="compositionally biased region" description="Low complexity" evidence="1">
    <location>
        <begin position="12"/>
        <end position="27"/>
    </location>
</feature>
<feature type="region of interest" description="Disordered" evidence="1">
    <location>
        <begin position="834"/>
        <end position="1152"/>
    </location>
</feature>
<feature type="compositionally biased region" description="Polar residues" evidence="1">
    <location>
        <begin position="640"/>
        <end position="649"/>
    </location>
</feature>
<evidence type="ECO:0000256" key="1">
    <source>
        <dbReference type="SAM" id="MobiDB-lite"/>
    </source>
</evidence>
<proteinExistence type="predicted"/>
<reference evidence="2" key="1">
    <citation type="submission" date="2020-06" db="EMBL/GenBank/DDBJ databases">
        <authorList>
            <consortium name="Plant Systems Biology data submission"/>
        </authorList>
    </citation>
    <scope>NUCLEOTIDE SEQUENCE</scope>
    <source>
        <strain evidence="2">D6</strain>
    </source>
</reference>
<feature type="compositionally biased region" description="Low complexity" evidence="1">
    <location>
        <begin position="440"/>
        <end position="450"/>
    </location>
</feature>
<dbReference type="AlphaFoldDB" id="A0A9N8D9Z7"/>
<accession>A0A9N8D9Z7</accession>
<dbReference type="Proteomes" id="UP001153069">
    <property type="component" value="Unassembled WGS sequence"/>
</dbReference>
<feature type="compositionally biased region" description="Polar residues" evidence="1">
    <location>
        <begin position="606"/>
        <end position="617"/>
    </location>
</feature>
<feature type="compositionally biased region" description="Basic residues" evidence="1">
    <location>
        <begin position="1141"/>
        <end position="1152"/>
    </location>
</feature>
<evidence type="ECO:0000313" key="3">
    <source>
        <dbReference type="Proteomes" id="UP001153069"/>
    </source>
</evidence>
<keyword evidence="3" id="KW-1185">Reference proteome</keyword>
<gene>
    <name evidence="2" type="ORF">SEMRO_50_G029300.1</name>
</gene>
<feature type="compositionally biased region" description="Polar residues" evidence="1">
    <location>
        <begin position="1"/>
        <end position="11"/>
    </location>
</feature>
<feature type="compositionally biased region" description="Basic and acidic residues" evidence="1">
    <location>
        <begin position="309"/>
        <end position="326"/>
    </location>
</feature>
<feature type="region of interest" description="Disordered" evidence="1">
    <location>
        <begin position="1"/>
        <end position="68"/>
    </location>
</feature>
<feature type="compositionally biased region" description="Basic and acidic residues" evidence="1">
    <location>
        <begin position="458"/>
        <end position="473"/>
    </location>
</feature>
<feature type="compositionally biased region" description="Basic and acidic residues" evidence="1">
    <location>
        <begin position="929"/>
        <end position="944"/>
    </location>
</feature>
<sequence length="1152" mass="124151">MSVKSSFTLRPQASSAFSQFPSSPSSSDRSTRNRSSLLVQSVQRSDNQAPPTMDNSENHNSSEGDNDRLGFLWKTRRVGGLANTDAAVGGVALRSYSPFEPLILDRGMKDGVISPLPEEEYQVWKERECQSVPSKVVATRGEDPSLHSDLKVPKGSQQVQMDTTSFSAPRAIRATPFEPMIDQRNMKDGVVSPLLLEEYSAWNGGRSIVTFRSSDNEEHSWRRRCMLSELARLDARKRTLHVMEENRQLRIQMINQQAEHLSLKTAARKRRRIEETPTALQGGACVDVDGSGKEEVVPADSELEITAKSPDEERLGPASSDSKDSSEAQLQQQPAPTEPSDMPSTAHSLATSRIPKENAIELDPSSSGNEKQGTSSNTCQQSDNSSVKSHAGSLKISVNSSLSQDDNRNSNDAEVCVPSGESIPSNENESPSQPFDKSISESTEITNSSKGRSPTAASEKDGEDAARTGRNDTDVSAQDSSAKGKRPSVTVNGEEDLISRNASNPCSGQVDVVEETADGNVKETTSLMAELEKVNDDANQQQMATEETIGGDDMDEVEEANDDANQQQKATEESTSGEDMDEVQGKASPMGSGGNSLNKAADCSQDIPSMNESISECTKTDDKASFINLQRGSRGRKRTASPSYDTSNDSALPILARLGVPENESNHMGDDSVLVPFLGTLAQADCSEMSEQSSPKRRRLSFEHVATQQDHALNDEGVANTDGRRSSILTSVHDTTITETLDIQFTPPSSEPVARVVHGEQSDSSDVLQNETIEVMVDEEFENSLTALDVSAITTTSPSPFIGSKKEHARREVLINNEDLFANDEDFAKAIAVQEQTSEDVVNSKPSPATKGDGETSTKRTKLDDDHVFSAKKRESVGTTSGDSTDTEMSPAKAAQVDAKEKPNTSATKTTTAHAEPAKVETQPSPEVVEDKKRSLADQSDRIDNSAVSSKTSTNHSAVAVPENAPVAANKKTKSRKTAKGASAAPARVTRSRARKIKESEEPVSSVIGETTSSPKLGFSHQKEDARGTLPIDKTVVLDSADDVDPKAELEPVAEVDSTEKVTKTIDNNSGAAENAKALPLAVPKSNAQKEAAKPINTNDTKAEGEDPLASSLTSTESDQPGKKPGRRRRGTFIATLKAPVPKRKRRNTTRR</sequence>
<feature type="compositionally biased region" description="Polar residues" evidence="1">
    <location>
        <begin position="342"/>
        <end position="351"/>
    </location>
</feature>
<feature type="compositionally biased region" description="Basic and acidic residues" evidence="1">
    <location>
        <begin position="852"/>
        <end position="876"/>
    </location>
</feature>
<feature type="compositionally biased region" description="Polar residues" evidence="1">
    <location>
        <begin position="364"/>
        <end position="388"/>
    </location>
</feature>
<organism evidence="2 3">
    <name type="scientific">Seminavis robusta</name>
    <dbReference type="NCBI Taxonomy" id="568900"/>
    <lineage>
        <taxon>Eukaryota</taxon>
        <taxon>Sar</taxon>
        <taxon>Stramenopiles</taxon>
        <taxon>Ochrophyta</taxon>
        <taxon>Bacillariophyta</taxon>
        <taxon>Bacillariophyceae</taxon>
        <taxon>Bacillariophycidae</taxon>
        <taxon>Naviculales</taxon>
        <taxon>Naviculaceae</taxon>
        <taxon>Seminavis</taxon>
    </lineage>
</organism>
<name>A0A9N8D9Z7_9STRA</name>
<feature type="compositionally biased region" description="Polar residues" evidence="1">
    <location>
        <begin position="33"/>
        <end position="55"/>
    </location>
</feature>
<feature type="compositionally biased region" description="Acidic residues" evidence="1">
    <location>
        <begin position="549"/>
        <end position="562"/>
    </location>
</feature>
<comment type="caution">
    <text evidence="2">The sequence shown here is derived from an EMBL/GenBank/DDBJ whole genome shotgun (WGS) entry which is preliminary data.</text>
</comment>
<feature type="compositionally biased region" description="Low complexity" evidence="1">
    <location>
        <begin position="958"/>
        <end position="970"/>
    </location>
</feature>
<dbReference type="EMBL" id="CAICTM010000050">
    <property type="protein sequence ID" value="CAB9499012.1"/>
    <property type="molecule type" value="Genomic_DNA"/>
</dbReference>
<feature type="compositionally biased region" description="Polar residues" evidence="1">
    <location>
        <begin position="904"/>
        <end position="913"/>
    </location>
</feature>